<feature type="coiled-coil region" evidence="1">
    <location>
        <begin position="105"/>
        <end position="132"/>
    </location>
</feature>
<evidence type="ECO:0000313" key="4">
    <source>
        <dbReference type="Proteomes" id="UP000186176"/>
    </source>
</evidence>
<protein>
    <submittedName>
        <fullName evidence="3">Uncharacterized protein</fullName>
    </submittedName>
</protein>
<feature type="compositionally biased region" description="Low complexity" evidence="2">
    <location>
        <begin position="143"/>
        <end position="153"/>
    </location>
</feature>
<dbReference type="OrthoDB" id="344328at2759"/>
<keyword evidence="1" id="KW-0175">Coiled coil</keyword>
<dbReference type="RefSeq" id="XP_028873075.1">
    <property type="nucleotide sequence ID" value="XM_029020289.1"/>
</dbReference>
<comment type="caution">
    <text evidence="3">The sequence shown here is derived from an EMBL/GenBank/DDBJ whole genome shotgun (WGS) entry which is preliminary data.</text>
</comment>
<name>A0A1J4M9T8_9CRYT</name>
<gene>
    <name evidence="3" type="ORF">cubi_03276</name>
</gene>
<dbReference type="Proteomes" id="UP000186176">
    <property type="component" value="Unassembled WGS sequence"/>
</dbReference>
<feature type="compositionally biased region" description="Basic and acidic residues" evidence="2">
    <location>
        <begin position="206"/>
        <end position="225"/>
    </location>
</feature>
<feature type="coiled-coil region" evidence="1">
    <location>
        <begin position="284"/>
        <end position="311"/>
    </location>
</feature>
<evidence type="ECO:0000313" key="3">
    <source>
        <dbReference type="EMBL" id="OII70978.1"/>
    </source>
</evidence>
<feature type="region of interest" description="Disordered" evidence="2">
    <location>
        <begin position="330"/>
        <end position="352"/>
    </location>
</feature>
<organism evidence="3 4">
    <name type="scientific">Cryptosporidium ubiquitum</name>
    <dbReference type="NCBI Taxonomy" id="857276"/>
    <lineage>
        <taxon>Eukaryota</taxon>
        <taxon>Sar</taxon>
        <taxon>Alveolata</taxon>
        <taxon>Apicomplexa</taxon>
        <taxon>Conoidasida</taxon>
        <taxon>Coccidia</taxon>
        <taxon>Eucoccidiorida</taxon>
        <taxon>Eimeriorina</taxon>
        <taxon>Cryptosporidiidae</taxon>
        <taxon>Cryptosporidium</taxon>
    </lineage>
</organism>
<feature type="region of interest" description="Disordered" evidence="2">
    <location>
        <begin position="137"/>
        <end position="242"/>
    </location>
</feature>
<dbReference type="EMBL" id="LRBP01000032">
    <property type="protein sequence ID" value="OII70978.1"/>
    <property type="molecule type" value="Genomic_DNA"/>
</dbReference>
<feature type="compositionally biased region" description="Polar residues" evidence="2">
    <location>
        <begin position="170"/>
        <end position="205"/>
    </location>
</feature>
<accession>A0A1J4M9T8</accession>
<reference evidence="3 4" key="1">
    <citation type="submission" date="2016-10" db="EMBL/GenBank/DDBJ databases">
        <title>Reductive evolution of mitochondrial metabolism and differential evolution of invasion-related proteins in Cryptosporidium.</title>
        <authorList>
            <person name="Liu S."/>
            <person name="Roellig D.M."/>
            <person name="Guo Y."/>
            <person name="Li N."/>
            <person name="Frace M.A."/>
            <person name="Tang K."/>
            <person name="Zhang L."/>
            <person name="Feng Y."/>
            <person name="Xiao L."/>
        </authorList>
    </citation>
    <scope>NUCLEOTIDE SEQUENCE [LARGE SCALE GENOMIC DNA]</scope>
    <source>
        <strain evidence="3">39726</strain>
    </source>
</reference>
<keyword evidence="4" id="KW-1185">Reference proteome</keyword>
<feature type="compositionally biased region" description="Acidic residues" evidence="2">
    <location>
        <begin position="342"/>
        <end position="352"/>
    </location>
</feature>
<dbReference type="VEuPathDB" id="CryptoDB:cubi_03276"/>
<evidence type="ECO:0000256" key="1">
    <source>
        <dbReference type="SAM" id="Coils"/>
    </source>
</evidence>
<evidence type="ECO:0000256" key="2">
    <source>
        <dbReference type="SAM" id="MobiDB-lite"/>
    </source>
</evidence>
<dbReference type="AlphaFoldDB" id="A0A1J4M9T8"/>
<sequence length="352" mass="39260">MSKTKRLLFGAYSLISLSVIVLFSGGRSGPFSRNSTYLFEKIFQTELSERTFGLTLSLKEKQTRFTFESISLKKAEKQQSKEIKQADKNDESEIKKIGKNSGVESKEITKKIKELKKQLKKERKTNPNARLMEIFNESGGFSGSITDSGDSDSIPNSTSSFDREDGLRSGTGSNRVNSANSTSNRVNSANSTSNRVNSANSTASLTKEEKKQQKKQDKEDEKEVNNRLISSGMTKSEAKKKLKELKKQLKTKRKSGFPRATLLDIYEGSSNGTVMEGGTTRAPSSDIETRVSNLEKKVNKLIRKNKKRKASIDKLNSNMSKLAFIVRRMTKNRGINSNSPFGDDDNDDDDDA</sequence>
<proteinExistence type="predicted"/>
<dbReference type="GeneID" id="39980068"/>